<evidence type="ECO:0000313" key="1">
    <source>
        <dbReference type="EMBL" id="KAK4397397.1"/>
    </source>
</evidence>
<sequence>MQLGDILPDVVNTSLYGFPSKVVHPHGMISLPLTLGIEPSWKTCLFKFLVVDVTSAYNVILGRPTLNAFQDVISTYRMKIKFPILGSTGEEETPSKRRKDAVLVEETKDREETPAKVQADEELLAIKLVPRYRDKTTRIGSQMEDTNWEKVISCLRQNINIFTWTHEDLEGIDPGIITHYLNIDSTVQLVKQKKRHFEPEKDKIIQPEDSLLVKPSSRDTLYLYLSATPQAVSFVLIREDEENRCPSIIRLVKWVVELSEYDISYLPRTTIKAQDLANFISEMTGTLMEEAPKKEVWLLHVDGSAVTQGNETSIVITSPQGEDMKFAIRFEFKAFNNEAEYEALTIGMRMGHEVGARRLVAYLDSQLIVK</sequence>
<organism evidence="1 2">
    <name type="scientific">Sesamum angolense</name>
    <dbReference type="NCBI Taxonomy" id="2727404"/>
    <lineage>
        <taxon>Eukaryota</taxon>
        <taxon>Viridiplantae</taxon>
        <taxon>Streptophyta</taxon>
        <taxon>Embryophyta</taxon>
        <taxon>Tracheophyta</taxon>
        <taxon>Spermatophyta</taxon>
        <taxon>Magnoliopsida</taxon>
        <taxon>eudicotyledons</taxon>
        <taxon>Gunneridae</taxon>
        <taxon>Pentapetalae</taxon>
        <taxon>asterids</taxon>
        <taxon>lamiids</taxon>
        <taxon>Lamiales</taxon>
        <taxon>Pedaliaceae</taxon>
        <taxon>Sesamum</taxon>
    </lineage>
</organism>
<evidence type="ECO:0008006" key="3">
    <source>
        <dbReference type="Google" id="ProtNLM"/>
    </source>
</evidence>
<keyword evidence="2" id="KW-1185">Reference proteome</keyword>
<dbReference type="InterPro" id="IPR012337">
    <property type="entry name" value="RNaseH-like_sf"/>
</dbReference>
<reference evidence="1" key="2">
    <citation type="journal article" date="2024" name="Plant">
        <title>Genomic evolution and insights into agronomic trait innovations of Sesamum species.</title>
        <authorList>
            <person name="Miao H."/>
            <person name="Wang L."/>
            <person name="Qu L."/>
            <person name="Liu H."/>
            <person name="Sun Y."/>
            <person name="Le M."/>
            <person name="Wang Q."/>
            <person name="Wei S."/>
            <person name="Zheng Y."/>
            <person name="Lin W."/>
            <person name="Duan Y."/>
            <person name="Cao H."/>
            <person name="Xiong S."/>
            <person name="Wang X."/>
            <person name="Wei L."/>
            <person name="Li C."/>
            <person name="Ma Q."/>
            <person name="Ju M."/>
            <person name="Zhao R."/>
            <person name="Li G."/>
            <person name="Mu C."/>
            <person name="Tian Q."/>
            <person name="Mei H."/>
            <person name="Zhang T."/>
            <person name="Gao T."/>
            <person name="Zhang H."/>
        </authorList>
    </citation>
    <scope>NUCLEOTIDE SEQUENCE</scope>
    <source>
        <strain evidence="1">K16</strain>
    </source>
</reference>
<name>A0AAE2BTQ7_9LAMI</name>
<comment type="caution">
    <text evidence="1">The sequence shown here is derived from an EMBL/GenBank/DDBJ whole genome shotgun (WGS) entry which is preliminary data.</text>
</comment>
<dbReference type="Gene3D" id="3.30.420.10">
    <property type="entry name" value="Ribonuclease H-like superfamily/Ribonuclease H"/>
    <property type="match status" value="1"/>
</dbReference>
<accession>A0AAE2BTQ7</accession>
<dbReference type="PANTHER" id="PTHR48475">
    <property type="entry name" value="RIBONUCLEASE H"/>
    <property type="match status" value="1"/>
</dbReference>
<dbReference type="SUPFAM" id="SSF53098">
    <property type="entry name" value="Ribonuclease H-like"/>
    <property type="match status" value="1"/>
</dbReference>
<reference evidence="1" key="1">
    <citation type="submission" date="2020-06" db="EMBL/GenBank/DDBJ databases">
        <authorList>
            <person name="Li T."/>
            <person name="Hu X."/>
            <person name="Zhang T."/>
            <person name="Song X."/>
            <person name="Zhang H."/>
            <person name="Dai N."/>
            <person name="Sheng W."/>
            <person name="Hou X."/>
            <person name="Wei L."/>
        </authorList>
    </citation>
    <scope>NUCLEOTIDE SEQUENCE</scope>
    <source>
        <strain evidence="1">K16</strain>
        <tissue evidence="1">Leaf</tissue>
    </source>
</reference>
<protein>
    <recommendedName>
        <fullName evidence="3">RNase H type-1 domain-containing protein</fullName>
    </recommendedName>
</protein>
<dbReference type="PANTHER" id="PTHR48475:SF2">
    <property type="entry name" value="RIBONUCLEASE H"/>
    <property type="match status" value="1"/>
</dbReference>
<gene>
    <name evidence="1" type="ORF">Sango_1576300</name>
</gene>
<dbReference type="GO" id="GO:0003676">
    <property type="term" value="F:nucleic acid binding"/>
    <property type="evidence" value="ECO:0007669"/>
    <property type="project" value="InterPro"/>
</dbReference>
<dbReference type="EMBL" id="JACGWL010000008">
    <property type="protein sequence ID" value="KAK4397397.1"/>
    <property type="molecule type" value="Genomic_DNA"/>
</dbReference>
<dbReference type="AlphaFoldDB" id="A0AAE2BTQ7"/>
<proteinExistence type="predicted"/>
<dbReference type="Proteomes" id="UP001289374">
    <property type="component" value="Unassembled WGS sequence"/>
</dbReference>
<evidence type="ECO:0000313" key="2">
    <source>
        <dbReference type="Proteomes" id="UP001289374"/>
    </source>
</evidence>
<dbReference type="InterPro" id="IPR036397">
    <property type="entry name" value="RNaseH_sf"/>
</dbReference>